<dbReference type="RefSeq" id="WP_268901294.1">
    <property type="nucleotide sequence ID" value="NZ_JAKNQT010000001.1"/>
</dbReference>
<dbReference type="EMBL" id="JAKNQU010000002">
    <property type="protein sequence ID" value="MCZ0926463.1"/>
    <property type="molecule type" value="Genomic_DNA"/>
</dbReference>
<organism evidence="1 2">
    <name type="scientific">Vreelandella janggokensis</name>
    <dbReference type="NCBI Taxonomy" id="370767"/>
    <lineage>
        <taxon>Bacteria</taxon>
        <taxon>Pseudomonadati</taxon>
        <taxon>Pseudomonadota</taxon>
        <taxon>Gammaproteobacteria</taxon>
        <taxon>Oceanospirillales</taxon>
        <taxon>Halomonadaceae</taxon>
        <taxon>Vreelandella</taxon>
    </lineage>
</organism>
<comment type="caution">
    <text evidence="1">The sequence shown here is derived from an EMBL/GenBank/DDBJ whole genome shotgun (WGS) entry which is preliminary data.</text>
</comment>
<evidence type="ECO:0000313" key="2">
    <source>
        <dbReference type="Proteomes" id="UP001321125"/>
    </source>
</evidence>
<sequence>MQQPPLIKYNLKDRGRQYRGVERNFDIPVIVDSINSPATQERVSTRGMLGYFGHWPRVRFGMEPAEGGVAEGKSHAIEPAVVTTHLKAFDDGTVEHQTEFLDTATGQLAARMYANRVGGFSSAIDPRKPELYGFDWVNDPNYSTNRGYDLVLDSVNSGEMTFDDVLTAENAEQVDAMNRLFEMMESNMRLALDSASRYENENRELLDLLEKREESVKALIADSTTDPAKQHEKDRRYFLDSALPRFQNPDAKEQDDRDYLRLKRRMFTHV</sequence>
<accession>A0ABT4IS80</accession>
<keyword evidence="2" id="KW-1185">Reference proteome</keyword>
<protein>
    <submittedName>
        <fullName evidence="1">Uncharacterized protein</fullName>
    </submittedName>
</protein>
<name>A0ABT4IS80_9GAMM</name>
<proteinExistence type="predicted"/>
<gene>
    <name evidence="1" type="ORF">L0635_05120</name>
</gene>
<reference evidence="1 2" key="1">
    <citation type="submission" date="2022-02" db="EMBL/GenBank/DDBJ databases">
        <title>Study of halophilic communities from a Mexican lake.</title>
        <authorList>
            <person name="Hernandez-Soto L.M."/>
            <person name="Martinez-Abarca F."/>
            <person name="Ramirez-Saad H.C."/>
            <person name="Aguirre-Garrido J.F."/>
        </authorList>
    </citation>
    <scope>NUCLEOTIDE SEQUENCE [LARGE SCALE GENOMIC DNA]</scope>
    <source>
        <strain evidence="1 2">Hjan13</strain>
    </source>
</reference>
<dbReference type="Proteomes" id="UP001321125">
    <property type="component" value="Unassembled WGS sequence"/>
</dbReference>
<evidence type="ECO:0000313" key="1">
    <source>
        <dbReference type="EMBL" id="MCZ0926463.1"/>
    </source>
</evidence>